<protein>
    <submittedName>
        <fullName evidence="4">Histidine phosphatase family protein</fullName>
    </submittedName>
    <submittedName>
        <fullName evidence="3">Phosphoglycerate mutase</fullName>
    </submittedName>
</protein>
<evidence type="ECO:0000313" key="4">
    <source>
        <dbReference type="EMBL" id="UOO79298.1"/>
    </source>
</evidence>
<dbReference type="CDD" id="cd07067">
    <property type="entry name" value="HP_PGM_like"/>
    <property type="match status" value="1"/>
</dbReference>
<feature type="active site" description="Tele-phosphohistidine intermediate" evidence="1">
    <location>
        <position position="11"/>
    </location>
</feature>
<evidence type="ECO:0000313" key="6">
    <source>
        <dbReference type="Proteomes" id="UP000829756"/>
    </source>
</evidence>
<dbReference type="Pfam" id="PF00300">
    <property type="entry name" value="His_Phos_1"/>
    <property type="match status" value="1"/>
</dbReference>
<dbReference type="SUPFAM" id="SSF53254">
    <property type="entry name" value="Phosphoglycerate mutase-like"/>
    <property type="match status" value="1"/>
</dbReference>
<feature type="binding site" evidence="2">
    <location>
        <begin position="10"/>
        <end position="17"/>
    </location>
    <ligand>
        <name>substrate</name>
    </ligand>
</feature>
<evidence type="ECO:0000313" key="3">
    <source>
        <dbReference type="EMBL" id="TCP07307.1"/>
    </source>
</evidence>
<dbReference type="InterPro" id="IPR050275">
    <property type="entry name" value="PGM_Phosphatase"/>
</dbReference>
<dbReference type="InterPro" id="IPR013078">
    <property type="entry name" value="His_Pase_superF_clade-1"/>
</dbReference>
<evidence type="ECO:0000313" key="5">
    <source>
        <dbReference type="Proteomes" id="UP000294721"/>
    </source>
</evidence>
<dbReference type="PANTHER" id="PTHR48100">
    <property type="entry name" value="BROAD-SPECIFICITY PHOSPHATASE YOR283W-RELATED"/>
    <property type="match status" value="1"/>
</dbReference>
<keyword evidence="5" id="KW-1185">Reference proteome</keyword>
<dbReference type="PANTHER" id="PTHR48100:SF9">
    <property type="entry name" value="PHOSPHOGLYCERATE MUTASE 2 PARALOG"/>
    <property type="match status" value="1"/>
</dbReference>
<dbReference type="SMART" id="SM00855">
    <property type="entry name" value="PGAM"/>
    <property type="match status" value="1"/>
</dbReference>
<feature type="binding site" evidence="2">
    <location>
        <position position="62"/>
    </location>
    <ligand>
        <name>substrate</name>
    </ligand>
</feature>
<dbReference type="GO" id="GO:0016791">
    <property type="term" value="F:phosphatase activity"/>
    <property type="evidence" value="ECO:0007669"/>
    <property type="project" value="TreeGrafter"/>
</dbReference>
<reference evidence="4" key="2">
    <citation type="submission" date="2021-12" db="EMBL/GenBank/DDBJ databases">
        <authorList>
            <person name="Veyrier F.J."/>
        </authorList>
    </citation>
    <scope>NUCLEOTIDE SEQUENCE</scope>
    <source>
        <strain evidence="4">1258/02</strain>
    </source>
</reference>
<dbReference type="GO" id="GO:0005737">
    <property type="term" value="C:cytoplasm"/>
    <property type="evidence" value="ECO:0007669"/>
    <property type="project" value="TreeGrafter"/>
</dbReference>
<name>A0AAE9GWV5_9NEIS</name>
<dbReference type="InterPro" id="IPR029033">
    <property type="entry name" value="His_PPase_superfam"/>
</dbReference>
<evidence type="ECO:0000256" key="2">
    <source>
        <dbReference type="PIRSR" id="PIRSR613078-2"/>
    </source>
</evidence>
<dbReference type="Proteomes" id="UP000829756">
    <property type="component" value="Chromosome"/>
</dbReference>
<proteinExistence type="predicted"/>
<sequence>MKTLELYLVRHGKTVFNTTGRLQGWSDSPLTPEGCQVAENLGRGLEQQRITFDAAFSSTSPRAVDTARLILNHSGQAGLPLVSLPDLREYCFGGFEGELTHIVHDKITAYRGLPSTENWLAAYRHGERNLIAESVHALDPLGLAETEAQFSARLQQGLDELIARTPHNGRALLVSHGIAITTILKMIDAQSILYQSVPNASVSRLHHQNGMWVIQSIGDTSFSLL</sequence>
<dbReference type="EMBL" id="SLXE01000008">
    <property type="protein sequence ID" value="TCP07307.1"/>
    <property type="molecule type" value="Genomic_DNA"/>
</dbReference>
<gene>
    <name evidence="3" type="ORF">EV680_10824</name>
    <name evidence="4" type="ORF">LVJ78_11545</name>
</gene>
<accession>A0AAE9GWV5</accession>
<reference evidence="3 5" key="1">
    <citation type="submission" date="2019-03" db="EMBL/GenBank/DDBJ databases">
        <title>Genomic Encyclopedia of Type Strains, Phase IV (KMG-IV): sequencing the most valuable type-strain genomes for metagenomic binning, comparative biology and taxonomic classification.</title>
        <authorList>
            <person name="Goeker M."/>
        </authorList>
    </citation>
    <scope>NUCLEOTIDE SEQUENCE [LARGE SCALE GENOMIC DNA]</scope>
    <source>
        <strain evidence="3 5">DSM 17474</strain>
    </source>
</reference>
<organism evidence="4 6">
    <name type="scientific">Uruburuella suis</name>
    <dbReference type="NCBI Taxonomy" id="252130"/>
    <lineage>
        <taxon>Bacteria</taxon>
        <taxon>Pseudomonadati</taxon>
        <taxon>Pseudomonadota</taxon>
        <taxon>Betaproteobacteria</taxon>
        <taxon>Neisseriales</taxon>
        <taxon>Neisseriaceae</taxon>
        <taxon>Uruburuella</taxon>
    </lineage>
</organism>
<dbReference type="RefSeq" id="WP_132953479.1">
    <property type="nucleotide sequence ID" value="NZ_CP091507.1"/>
</dbReference>
<evidence type="ECO:0000256" key="1">
    <source>
        <dbReference type="PIRSR" id="PIRSR613078-1"/>
    </source>
</evidence>
<feature type="active site" description="Proton donor/acceptor" evidence="1">
    <location>
        <position position="89"/>
    </location>
</feature>
<dbReference type="EMBL" id="CP091507">
    <property type="protein sequence ID" value="UOO79298.1"/>
    <property type="molecule type" value="Genomic_DNA"/>
</dbReference>
<dbReference type="Proteomes" id="UP000294721">
    <property type="component" value="Unassembled WGS sequence"/>
</dbReference>
<dbReference type="KEGG" id="usu:LVJ78_11545"/>
<dbReference type="Gene3D" id="3.40.50.1240">
    <property type="entry name" value="Phosphoglycerate mutase-like"/>
    <property type="match status" value="1"/>
</dbReference>
<reference evidence="4" key="3">
    <citation type="journal article" date="2022" name="Res Sq">
        <title>Evolution of multicellular longitudinally dividing oral cavity symbionts (Neisseriaceae).</title>
        <authorList>
            <person name="Nyongesa S."/>
            <person name="Weber P."/>
            <person name="Bernet E."/>
            <person name="Pullido F."/>
            <person name="Nieckarz M."/>
            <person name="Delaby M."/>
            <person name="Nieves C."/>
            <person name="Viehboeck T."/>
            <person name="Krause N."/>
            <person name="Rivera-Millot A."/>
            <person name="Nakamura A."/>
            <person name="Vischer N."/>
            <person name="VanNieuwenhze M."/>
            <person name="Brun Y."/>
            <person name="Cava F."/>
            <person name="Bulgheresi S."/>
            <person name="Veyrier F."/>
        </authorList>
    </citation>
    <scope>NUCLEOTIDE SEQUENCE</scope>
    <source>
        <strain evidence="4">1258/02</strain>
    </source>
</reference>
<dbReference type="AlphaFoldDB" id="A0AAE9GWV5"/>